<sequence>MRVTKDFLRGRGRSGLTQAEKDVLESAVERVERLPARSIVTRRGEAVTYSTLLLDGVMCRYMDARDGFRQLVALQLPGDFVDLHGYPLRRLDHDVGTLTEARIALIPHARIDKILVEHPHLTRLLWRSTLLDAALHREWIFRIGRLDAAGRLAHFLMETYHRLRAVGAADGGAFDFALTQQDLGEALGLTSVHVNRMLRRLREAGLAEFARGVVRITDHDRLARLGEFDPDYLYLETGLWHGAN</sequence>
<dbReference type="EMBL" id="JACHBT010000007">
    <property type="protein sequence ID" value="MBB6504624.1"/>
    <property type="molecule type" value="Genomic_DNA"/>
</dbReference>
<dbReference type="InterPro" id="IPR036388">
    <property type="entry name" value="WH-like_DNA-bd_sf"/>
</dbReference>
<proteinExistence type="predicted"/>
<dbReference type="AlphaFoldDB" id="A0A7X0JCD8"/>
<feature type="domain" description="HTH crp-type" evidence="4">
    <location>
        <begin position="146"/>
        <end position="220"/>
    </location>
</feature>
<dbReference type="Proteomes" id="UP000560131">
    <property type="component" value="Unassembled WGS sequence"/>
</dbReference>
<dbReference type="SUPFAM" id="SSF51206">
    <property type="entry name" value="cAMP-binding domain-like"/>
    <property type="match status" value="1"/>
</dbReference>
<dbReference type="PROSITE" id="PS51063">
    <property type="entry name" value="HTH_CRP_2"/>
    <property type="match status" value="1"/>
</dbReference>
<dbReference type="CDD" id="cd00038">
    <property type="entry name" value="CAP_ED"/>
    <property type="match status" value="1"/>
</dbReference>
<reference evidence="6 7" key="3">
    <citation type="submission" date="2020-08" db="EMBL/GenBank/DDBJ databases">
        <authorList>
            <person name="Partida-Martinez L."/>
            <person name="Huntemann M."/>
            <person name="Clum A."/>
            <person name="Wang J."/>
            <person name="Palaniappan K."/>
            <person name="Ritter S."/>
            <person name="Chen I.-M."/>
            <person name="Stamatis D."/>
            <person name="Reddy T."/>
            <person name="O'Malley R."/>
            <person name="Daum C."/>
            <person name="Shapiro N."/>
            <person name="Ivanova N."/>
            <person name="Kyrpides N."/>
            <person name="Woyke T."/>
        </authorList>
    </citation>
    <scope>NUCLEOTIDE SEQUENCE [LARGE SCALE GENOMIC DNA]</scope>
    <source>
        <strain evidence="6 7">AS3.13</strain>
    </source>
</reference>
<evidence type="ECO:0000256" key="3">
    <source>
        <dbReference type="ARBA" id="ARBA00023163"/>
    </source>
</evidence>
<evidence type="ECO:0000313" key="5">
    <source>
        <dbReference type="EMBL" id="MBB5726589.1"/>
    </source>
</evidence>
<evidence type="ECO:0000256" key="1">
    <source>
        <dbReference type="ARBA" id="ARBA00023015"/>
    </source>
</evidence>
<comment type="caution">
    <text evidence="6">The sequence shown here is derived from an EMBL/GenBank/DDBJ whole genome shotgun (WGS) entry which is preliminary data.</text>
</comment>
<dbReference type="Proteomes" id="UP000522313">
    <property type="component" value="Unassembled WGS sequence"/>
</dbReference>
<dbReference type="InterPro" id="IPR014710">
    <property type="entry name" value="RmlC-like_jellyroll"/>
</dbReference>
<keyword evidence="2" id="KW-0238">DNA-binding</keyword>
<dbReference type="InterPro" id="IPR018490">
    <property type="entry name" value="cNMP-bd_dom_sf"/>
</dbReference>
<dbReference type="EMBL" id="JACIJN010000008">
    <property type="protein sequence ID" value="MBB5726589.1"/>
    <property type="molecule type" value="Genomic_DNA"/>
</dbReference>
<dbReference type="SUPFAM" id="SSF46785">
    <property type="entry name" value="Winged helix' DNA-binding domain"/>
    <property type="match status" value="1"/>
</dbReference>
<dbReference type="Gene3D" id="2.60.120.10">
    <property type="entry name" value="Jelly Rolls"/>
    <property type="match status" value="1"/>
</dbReference>
<keyword evidence="1" id="KW-0805">Transcription regulation</keyword>
<dbReference type="GO" id="GO:0003677">
    <property type="term" value="F:DNA binding"/>
    <property type="evidence" value="ECO:0007669"/>
    <property type="project" value="UniProtKB-KW"/>
</dbReference>
<reference evidence="6 7" key="2">
    <citation type="submission" date="2020-08" db="EMBL/GenBank/DDBJ databases">
        <title>The Agave Microbiome: Exploring the role of microbial communities in plant adaptations to desert environments.</title>
        <authorList>
            <person name="Partida-Martinez L.P."/>
        </authorList>
    </citation>
    <scope>NUCLEOTIDE SEQUENCE [LARGE SCALE GENOMIC DNA]</scope>
    <source>
        <strain evidence="6 7">AS3.13</strain>
    </source>
</reference>
<dbReference type="Gene3D" id="1.10.10.10">
    <property type="entry name" value="Winged helix-like DNA-binding domain superfamily/Winged helix DNA-binding domain"/>
    <property type="match status" value="1"/>
</dbReference>
<evidence type="ECO:0000313" key="8">
    <source>
        <dbReference type="Proteomes" id="UP000560131"/>
    </source>
</evidence>
<dbReference type="InterPro" id="IPR000595">
    <property type="entry name" value="cNMP-bd_dom"/>
</dbReference>
<evidence type="ECO:0000313" key="7">
    <source>
        <dbReference type="Proteomes" id="UP000522313"/>
    </source>
</evidence>
<reference evidence="5 8" key="1">
    <citation type="submission" date="2020-08" db="EMBL/GenBank/DDBJ databases">
        <title>Genomic Encyclopedia of Type Strains, Phase IV (KMG-IV): sequencing the most valuable type-strain genomes for metagenomic binning, comparative biology and taxonomic classification.</title>
        <authorList>
            <person name="Goeker M."/>
        </authorList>
    </citation>
    <scope>NUCLEOTIDE SEQUENCE [LARGE SCALE GENOMIC DNA]</scope>
    <source>
        <strain evidence="5 8">DSM 101535</strain>
    </source>
</reference>
<gene>
    <name evidence="6" type="ORF">F4693_001597</name>
    <name evidence="5" type="ORF">FHS97_002532</name>
</gene>
<dbReference type="Pfam" id="PF13545">
    <property type="entry name" value="HTH_Crp_2"/>
    <property type="match status" value="1"/>
</dbReference>
<dbReference type="InterPro" id="IPR036390">
    <property type="entry name" value="WH_DNA-bd_sf"/>
</dbReference>
<dbReference type="SMART" id="SM00419">
    <property type="entry name" value="HTH_CRP"/>
    <property type="match status" value="1"/>
</dbReference>
<organism evidence="6 7">
    <name type="scientific">Sphingomonas endophytica</name>
    <dbReference type="NCBI Taxonomy" id="869719"/>
    <lineage>
        <taxon>Bacteria</taxon>
        <taxon>Pseudomonadati</taxon>
        <taxon>Pseudomonadota</taxon>
        <taxon>Alphaproteobacteria</taxon>
        <taxon>Sphingomonadales</taxon>
        <taxon>Sphingomonadaceae</taxon>
        <taxon>Sphingomonas</taxon>
    </lineage>
</organism>
<protein>
    <submittedName>
        <fullName evidence="6">CRP-like cAMP-binding protein</fullName>
    </submittedName>
</protein>
<evidence type="ECO:0000313" key="6">
    <source>
        <dbReference type="EMBL" id="MBB6504624.1"/>
    </source>
</evidence>
<evidence type="ECO:0000259" key="4">
    <source>
        <dbReference type="PROSITE" id="PS51063"/>
    </source>
</evidence>
<keyword evidence="8" id="KW-1185">Reference proteome</keyword>
<dbReference type="RefSeq" id="WP_184038167.1">
    <property type="nucleotide sequence ID" value="NZ_BAABAR010000019.1"/>
</dbReference>
<evidence type="ECO:0000256" key="2">
    <source>
        <dbReference type="ARBA" id="ARBA00023125"/>
    </source>
</evidence>
<keyword evidence="3" id="KW-0804">Transcription</keyword>
<dbReference type="InterPro" id="IPR012318">
    <property type="entry name" value="HTH_CRP"/>
</dbReference>
<accession>A0A7X0JCD8</accession>
<dbReference type="GO" id="GO:0006355">
    <property type="term" value="P:regulation of DNA-templated transcription"/>
    <property type="evidence" value="ECO:0007669"/>
    <property type="project" value="InterPro"/>
</dbReference>
<name>A0A7X0JCD8_9SPHN</name>